<keyword evidence="6" id="KW-1185">Reference proteome</keyword>
<dbReference type="Pfam" id="PF13302">
    <property type="entry name" value="Acetyltransf_3"/>
    <property type="match status" value="1"/>
</dbReference>
<evidence type="ECO:0000256" key="2">
    <source>
        <dbReference type="ARBA" id="ARBA00023315"/>
    </source>
</evidence>
<dbReference type="EC" id="2.-.-.-" evidence="5"/>
<gene>
    <name evidence="5" type="ORF">SM124_15730</name>
</gene>
<evidence type="ECO:0000313" key="5">
    <source>
        <dbReference type="EMBL" id="MDZ5473168.1"/>
    </source>
</evidence>
<dbReference type="PROSITE" id="PS51186">
    <property type="entry name" value="GNAT"/>
    <property type="match status" value="1"/>
</dbReference>
<reference evidence="5 6" key="1">
    <citation type="submission" date="2023-11" db="EMBL/GenBank/DDBJ databases">
        <title>Bacillus jintuensis, isolated from a mudflat on the Beibu Gulf coast.</title>
        <authorList>
            <person name="Li M."/>
        </authorList>
    </citation>
    <scope>NUCLEOTIDE SEQUENCE [LARGE SCALE GENOMIC DNA]</scope>
    <source>
        <strain evidence="5 6">31A1R</strain>
    </source>
</reference>
<evidence type="ECO:0000313" key="6">
    <source>
        <dbReference type="Proteomes" id="UP001290455"/>
    </source>
</evidence>
<dbReference type="EMBL" id="JAXOFX010000011">
    <property type="protein sequence ID" value="MDZ5473168.1"/>
    <property type="molecule type" value="Genomic_DNA"/>
</dbReference>
<dbReference type="SUPFAM" id="SSF55729">
    <property type="entry name" value="Acyl-CoA N-acyltransferases (Nat)"/>
    <property type="match status" value="1"/>
</dbReference>
<dbReference type="RefSeq" id="WP_322447470.1">
    <property type="nucleotide sequence ID" value="NZ_JAXOFX010000011.1"/>
</dbReference>
<dbReference type="InterPro" id="IPR016181">
    <property type="entry name" value="Acyl_CoA_acyltransferase"/>
</dbReference>
<evidence type="ECO:0000259" key="4">
    <source>
        <dbReference type="PROSITE" id="PS51186"/>
    </source>
</evidence>
<sequence>MNISIKLLSIEDARSLYDFELENRAYFETFVPGRGEDYYIYENFLASLKDLLKEQEEGVSYFHLIINEANQIVGRMNLVDVDKEKRQGSIGYRVGKSYLGKGVASVALQLLLQEAIMEYSVNEFLASTTSNNVASQRVLEKNNFVLQSVDKKKIVWEDGVKYDFLNYIRKS</sequence>
<dbReference type="PANTHER" id="PTHR43792">
    <property type="entry name" value="GNAT FAMILY, PUTATIVE (AFU_ORTHOLOGUE AFUA_3G00765)-RELATED-RELATED"/>
    <property type="match status" value="1"/>
</dbReference>
<proteinExistence type="inferred from homology"/>
<keyword evidence="2" id="KW-0012">Acyltransferase</keyword>
<feature type="domain" description="N-acetyltransferase" evidence="4">
    <location>
        <begin position="3"/>
        <end position="167"/>
    </location>
</feature>
<dbReference type="GO" id="GO:0016740">
    <property type="term" value="F:transferase activity"/>
    <property type="evidence" value="ECO:0007669"/>
    <property type="project" value="UniProtKB-KW"/>
</dbReference>
<evidence type="ECO:0000256" key="1">
    <source>
        <dbReference type="ARBA" id="ARBA00022679"/>
    </source>
</evidence>
<accession>A0ABU5J186</accession>
<protein>
    <submittedName>
        <fullName evidence="5">GNAT family protein</fullName>
        <ecNumber evidence="5">2.-.-.-</ecNumber>
    </submittedName>
</protein>
<dbReference type="InterPro" id="IPR000182">
    <property type="entry name" value="GNAT_dom"/>
</dbReference>
<evidence type="ECO:0000256" key="3">
    <source>
        <dbReference type="ARBA" id="ARBA00038502"/>
    </source>
</evidence>
<keyword evidence="1 5" id="KW-0808">Transferase</keyword>
<dbReference type="PANTHER" id="PTHR43792:SF8">
    <property type="entry name" value="[RIBOSOMAL PROTEIN US5]-ALANINE N-ACETYLTRANSFERASE"/>
    <property type="match status" value="1"/>
</dbReference>
<dbReference type="Proteomes" id="UP001290455">
    <property type="component" value="Unassembled WGS sequence"/>
</dbReference>
<name>A0ABU5J186_9BACI</name>
<organism evidence="5 6">
    <name type="scientific">Robertmurraya mangrovi</name>
    <dbReference type="NCBI Taxonomy" id="3098077"/>
    <lineage>
        <taxon>Bacteria</taxon>
        <taxon>Bacillati</taxon>
        <taxon>Bacillota</taxon>
        <taxon>Bacilli</taxon>
        <taxon>Bacillales</taxon>
        <taxon>Bacillaceae</taxon>
        <taxon>Robertmurraya</taxon>
    </lineage>
</organism>
<comment type="similarity">
    <text evidence="3">Belongs to the acetyltransferase family. RimJ subfamily.</text>
</comment>
<dbReference type="InterPro" id="IPR051531">
    <property type="entry name" value="N-acetyltransferase"/>
</dbReference>
<dbReference type="Gene3D" id="3.40.630.30">
    <property type="match status" value="1"/>
</dbReference>
<comment type="caution">
    <text evidence="5">The sequence shown here is derived from an EMBL/GenBank/DDBJ whole genome shotgun (WGS) entry which is preliminary data.</text>
</comment>